<comment type="caution">
    <text evidence="14">The sequence shown here is derived from an EMBL/GenBank/DDBJ whole genome shotgun (WGS) entry which is preliminary data.</text>
</comment>
<feature type="compositionally biased region" description="Low complexity" evidence="11">
    <location>
        <begin position="241"/>
        <end position="251"/>
    </location>
</feature>
<evidence type="ECO:0000313" key="14">
    <source>
        <dbReference type="EMBL" id="MBA2225361.1"/>
    </source>
</evidence>
<dbReference type="AlphaFoldDB" id="A0A7V8VCE5"/>
<dbReference type="GO" id="GO:0005737">
    <property type="term" value="C:cytoplasm"/>
    <property type="evidence" value="ECO:0007669"/>
    <property type="project" value="UniProtKB-SubCell"/>
</dbReference>
<dbReference type="InterPro" id="IPR029026">
    <property type="entry name" value="tRNA_m1G_MTases_N"/>
</dbReference>
<feature type="domain" description="Ribosomal RNA small subunit methyltransferase E methyltransferase" evidence="12">
    <location>
        <begin position="73"/>
        <end position="229"/>
    </location>
</feature>
<keyword evidence="7 10" id="KW-0949">S-adenosyl-L-methionine</keyword>
<evidence type="ECO:0000256" key="6">
    <source>
        <dbReference type="ARBA" id="ARBA00022679"/>
    </source>
</evidence>
<dbReference type="CDD" id="cd18084">
    <property type="entry name" value="RsmE-like"/>
    <property type="match status" value="1"/>
</dbReference>
<dbReference type="InterPro" id="IPR046887">
    <property type="entry name" value="RsmE_PUA-like"/>
</dbReference>
<dbReference type="InterPro" id="IPR006700">
    <property type="entry name" value="RsmE"/>
</dbReference>
<evidence type="ECO:0000256" key="7">
    <source>
        <dbReference type="ARBA" id="ARBA00022691"/>
    </source>
</evidence>
<reference evidence="14 15" key="1">
    <citation type="submission" date="2020-07" db="EMBL/GenBank/DDBJ databases">
        <title>Thermogemmata thermophila gen. nov., sp. nov., a novel moderate thermophilic planctomycete from a Kamchatka hot spring.</title>
        <authorList>
            <person name="Elcheninov A.G."/>
            <person name="Podosokorskaya O.A."/>
            <person name="Kovaleva O.L."/>
            <person name="Novikov A."/>
            <person name="Bonch-Osmolovskaya E.A."/>
            <person name="Toshchakov S.V."/>
            <person name="Kublanov I.V."/>
        </authorList>
    </citation>
    <scope>NUCLEOTIDE SEQUENCE [LARGE SCALE GENOMIC DNA]</scope>
    <source>
        <strain evidence="14 15">2918</strain>
    </source>
</reference>
<dbReference type="PANTHER" id="PTHR30027">
    <property type="entry name" value="RIBOSOMAL RNA SMALL SUBUNIT METHYLTRANSFERASE E"/>
    <property type="match status" value="1"/>
</dbReference>
<dbReference type="GO" id="GO:0070042">
    <property type="term" value="F:rRNA (uridine-N3-)-methyltransferase activity"/>
    <property type="evidence" value="ECO:0007669"/>
    <property type="project" value="TreeGrafter"/>
</dbReference>
<evidence type="ECO:0000256" key="2">
    <source>
        <dbReference type="ARBA" id="ARBA00005528"/>
    </source>
</evidence>
<comment type="subcellular location">
    <subcellularLocation>
        <location evidence="1 10">Cytoplasm</location>
    </subcellularLocation>
</comment>
<accession>A0A7V8VCE5</accession>
<dbReference type="Pfam" id="PF04452">
    <property type="entry name" value="Methyltrans_RNA"/>
    <property type="match status" value="1"/>
</dbReference>
<feature type="domain" description="Ribosomal RNA small subunit methyltransferase E PUA-like" evidence="13">
    <location>
        <begin position="18"/>
        <end position="63"/>
    </location>
</feature>
<feature type="region of interest" description="Disordered" evidence="11">
    <location>
        <begin position="231"/>
        <end position="268"/>
    </location>
</feature>
<dbReference type="SUPFAM" id="SSF75217">
    <property type="entry name" value="alpha/beta knot"/>
    <property type="match status" value="1"/>
</dbReference>
<dbReference type="Proteomes" id="UP000542342">
    <property type="component" value="Unassembled WGS sequence"/>
</dbReference>
<dbReference type="GO" id="GO:0070475">
    <property type="term" value="P:rRNA base methylation"/>
    <property type="evidence" value="ECO:0007669"/>
    <property type="project" value="TreeGrafter"/>
</dbReference>
<evidence type="ECO:0000256" key="10">
    <source>
        <dbReference type="PIRNR" id="PIRNR015601"/>
    </source>
</evidence>
<dbReference type="PANTHER" id="PTHR30027:SF3">
    <property type="entry name" value="16S RRNA (URACIL(1498)-N(3))-METHYLTRANSFERASE"/>
    <property type="match status" value="1"/>
</dbReference>
<organism evidence="14 15">
    <name type="scientific">Thermogemmata fonticola</name>
    <dbReference type="NCBI Taxonomy" id="2755323"/>
    <lineage>
        <taxon>Bacteria</taxon>
        <taxon>Pseudomonadati</taxon>
        <taxon>Planctomycetota</taxon>
        <taxon>Planctomycetia</taxon>
        <taxon>Gemmatales</taxon>
        <taxon>Gemmataceae</taxon>
        <taxon>Thermogemmata</taxon>
    </lineage>
</organism>
<evidence type="ECO:0000256" key="11">
    <source>
        <dbReference type="SAM" id="MobiDB-lite"/>
    </source>
</evidence>
<dbReference type="Pfam" id="PF20260">
    <property type="entry name" value="PUA_4"/>
    <property type="match status" value="1"/>
</dbReference>
<feature type="compositionally biased region" description="Basic and acidic residues" evidence="11">
    <location>
        <begin position="259"/>
        <end position="268"/>
    </location>
</feature>
<evidence type="ECO:0000256" key="4">
    <source>
        <dbReference type="ARBA" id="ARBA00022552"/>
    </source>
</evidence>
<keyword evidence="4 10" id="KW-0698">rRNA processing</keyword>
<dbReference type="EC" id="2.1.1.193" evidence="10"/>
<comment type="function">
    <text evidence="8 10">Specifically methylates the N3 position of the uracil ring of uridine 1498 (m3U1498) in 16S rRNA. Acts on the fully assembled 30S ribosomal subunit.</text>
</comment>
<proteinExistence type="inferred from homology"/>
<protein>
    <recommendedName>
        <fullName evidence="10">Ribosomal RNA small subunit methyltransferase E</fullName>
        <ecNumber evidence="10">2.1.1.193</ecNumber>
    </recommendedName>
</protein>
<evidence type="ECO:0000256" key="1">
    <source>
        <dbReference type="ARBA" id="ARBA00004496"/>
    </source>
</evidence>
<sequence>MAERFFCPDPLEVGDYVLTGPEAHHLAHVRRIELGERVVLFNGDGREYPAEVISVGRRCVVLSILSVEEAERELPVPIWVASALPKADRTDFLVEKLTELGVTRFIPLLTARSVVIPREGAVERFERAVIEASKQCGRNRLMHIDPPQRWEQFVGRTDLPPCKVLLHPNTSLPPLSGVSAAGGVLAVGPEGGFTAEEITAARENGWELMNLGPRTLRIETAALTAVARWSDPLRLSPSPPSAAAAESQAASDGTPLETGLDRAGLRSP</sequence>
<evidence type="ECO:0000313" key="15">
    <source>
        <dbReference type="Proteomes" id="UP000542342"/>
    </source>
</evidence>
<comment type="similarity">
    <text evidence="2 10">Belongs to the RNA methyltransferase RsmE family.</text>
</comment>
<dbReference type="NCBIfam" id="TIGR00046">
    <property type="entry name" value="RsmE family RNA methyltransferase"/>
    <property type="match status" value="1"/>
</dbReference>
<dbReference type="PIRSF" id="PIRSF015601">
    <property type="entry name" value="MTase_slr0722"/>
    <property type="match status" value="1"/>
</dbReference>
<keyword evidence="3 10" id="KW-0963">Cytoplasm</keyword>
<evidence type="ECO:0000259" key="13">
    <source>
        <dbReference type="Pfam" id="PF20260"/>
    </source>
</evidence>
<keyword evidence="5 10" id="KW-0489">Methyltransferase</keyword>
<evidence type="ECO:0000256" key="9">
    <source>
        <dbReference type="ARBA" id="ARBA00047944"/>
    </source>
</evidence>
<dbReference type="InterPro" id="IPR046886">
    <property type="entry name" value="RsmE_MTase_dom"/>
</dbReference>
<evidence type="ECO:0000256" key="5">
    <source>
        <dbReference type="ARBA" id="ARBA00022603"/>
    </source>
</evidence>
<name>A0A7V8VCE5_9BACT</name>
<keyword evidence="6 10" id="KW-0808">Transferase</keyword>
<evidence type="ECO:0000256" key="3">
    <source>
        <dbReference type="ARBA" id="ARBA00022490"/>
    </source>
</evidence>
<evidence type="ECO:0000256" key="8">
    <source>
        <dbReference type="ARBA" id="ARBA00025699"/>
    </source>
</evidence>
<evidence type="ECO:0000259" key="12">
    <source>
        <dbReference type="Pfam" id="PF04452"/>
    </source>
</evidence>
<dbReference type="SUPFAM" id="SSF88697">
    <property type="entry name" value="PUA domain-like"/>
    <property type="match status" value="1"/>
</dbReference>
<dbReference type="EMBL" id="JACEFB010000002">
    <property type="protein sequence ID" value="MBA2225361.1"/>
    <property type="molecule type" value="Genomic_DNA"/>
</dbReference>
<dbReference type="RefSeq" id="WP_194536791.1">
    <property type="nucleotide sequence ID" value="NZ_JACEFB010000002.1"/>
</dbReference>
<keyword evidence="15" id="KW-1185">Reference proteome</keyword>
<dbReference type="InterPro" id="IPR029028">
    <property type="entry name" value="Alpha/beta_knot_MTases"/>
</dbReference>
<dbReference type="InterPro" id="IPR015947">
    <property type="entry name" value="PUA-like_sf"/>
</dbReference>
<gene>
    <name evidence="14" type="ORF">H0921_04195</name>
</gene>
<comment type="catalytic activity">
    <reaction evidence="9 10">
        <text>uridine(1498) in 16S rRNA + S-adenosyl-L-methionine = N(3)-methyluridine(1498) in 16S rRNA + S-adenosyl-L-homocysteine + H(+)</text>
        <dbReference type="Rhea" id="RHEA:42920"/>
        <dbReference type="Rhea" id="RHEA-COMP:10283"/>
        <dbReference type="Rhea" id="RHEA-COMP:10284"/>
        <dbReference type="ChEBI" id="CHEBI:15378"/>
        <dbReference type="ChEBI" id="CHEBI:57856"/>
        <dbReference type="ChEBI" id="CHEBI:59789"/>
        <dbReference type="ChEBI" id="CHEBI:65315"/>
        <dbReference type="ChEBI" id="CHEBI:74502"/>
        <dbReference type="EC" id="2.1.1.193"/>
    </reaction>
</comment>
<dbReference type="Gene3D" id="3.40.1280.10">
    <property type="match status" value="1"/>
</dbReference>